<accession>A0A815EAX2</accession>
<dbReference type="InterPro" id="IPR013761">
    <property type="entry name" value="SAM/pointed_sf"/>
</dbReference>
<dbReference type="SUPFAM" id="SSF47769">
    <property type="entry name" value="SAM/Pointed domain"/>
    <property type="match status" value="1"/>
</dbReference>
<protein>
    <recommendedName>
        <fullName evidence="2">SAM domain-containing protein</fullName>
    </recommendedName>
</protein>
<evidence type="ECO:0000259" key="2">
    <source>
        <dbReference type="PROSITE" id="PS50105"/>
    </source>
</evidence>
<evidence type="ECO:0000313" key="3">
    <source>
        <dbReference type="EMBL" id="CAF1307970.1"/>
    </source>
</evidence>
<dbReference type="OrthoDB" id="5912862at2759"/>
<evidence type="ECO:0000313" key="4">
    <source>
        <dbReference type="Proteomes" id="UP000663882"/>
    </source>
</evidence>
<feature type="domain" description="SAM" evidence="2">
    <location>
        <begin position="35"/>
        <end position="100"/>
    </location>
</feature>
<dbReference type="GO" id="GO:0042393">
    <property type="term" value="F:histone binding"/>
    <property type="evidence" value="ECO:0007669"/>
    <property type="project" value="TreeGrafter"/>
</dbReference>
<proteinExistence type="predicted"/>
<comment type="caution">
    <text evidence="3">The sequence shown here is derived from an EMBL/GenBank/DDBJ whole genome shotgun (WGS) entry which is preliminary data.</text>
</comment>
<organism evidence="3 4">
    <name type="scientific">Rotaria sordida</name>
    <dbReference type="NCBI Taxonomy" id="392033"/>
    <lineage>
        <taxon>Eukaryota</taxon>
        <taxon>Metazoa</taxon>
        <taxon>Spiralia</taxon>
        <taxon>Gnathifera</taxon>
        <taxon>Rotifera</taxon>
        <taxon>Eurotatoria</taxon>
        <taxon>Bdelloidea</taxon>
        <taxon>Philodinida</taxon>
        <taxon>Philodinidae</taxon>
        <taxon>Rotaria</taxon>
    </lineage>
</organism>
<gene>
    <name evidence="3" type="ORF">RFH988_LOCUS30088</name>
</gene>
<dbReference type="PANTHER" id="PTHR12247:SF131">
    <property type="entry name" value="LD05287P"/>
    <property type="match status" value="1"/>
</dbReference>
<dbReference type="GO" id="GO:0005634">
    <property type="term" value="C:nucleus"/>
    <property type="evidence" value="ECO:0007669"/>
    <property type="project" value="TreeGrafter"/>
</dbReference>
<dbReference type="SMART" id="SM00454">
    <property type="entry name" value="SAM"/>
    <property type="match status" value="1"/>
</dbReference>
<feature type="compositionally biased region" description="Low complexity" evidence="1">
    <location>
        <begin position="1"/>
        <end position="17"/>
    </location>
</feature>
<reference evidence="3" key="1">
    <citation type="submission" date="2021-02" db="EMBL/GenBank/DDBJ databases">
        <authorList>
            <person name="Nowell W R."/>
        </authorList>
    </citation>
    <scope>NUCLEOTIDE SEQUENCE</scope>
</reference>
<dbReference type="GO" id="GO:0003682">
    <property type="term" value="F:chromatin binding"/>
    <property type="evidence" value="ECO:0007669"/>
    <property type="project" value="TreeGrafter"/>
</dbReference>
<dbReference type="PROSITE" id="PS50105">
    <property type="entry name" value="SAM_DOMAIN"/>
    <property type="match status" value="1"/>
</dbReference>
<dbReference type="AlphaFoldDB" id="A0A815EAX2"/>
<dbReference type="Gene3D" id="1.10.150.50">
    <property type="entry name" value="Transcription Factor, Ets-1"/>
    <property type="match status" value="1"/>
</dbReference>
<name>A0A815EAX2_9BILA</name>
<sequence length="100" mass="11067">PLLNSHPPNSPNLINNNVQNGSTSLNVVSRRPERFTPSDVAAFVRGIDPSFDSLASRFLQEEIDGKALLLLTTDTLMRHMGLKLGPSLKIVHHIEKLKKT</sequence>
<dbReference type="EMBL" id="CAJNOO010002942">
    <property type="protein sequence ID" value="CAF1307970.1"/>
    <property type="molecule type" value="Genomic_DNA"/>
</dbReference>
<dbReference type="InterPro" id="IPR001660">
    <property type="entry name" value="SAM"/>
</dbReference>
<dbReference type="Pfam" id="PF00536">
    <property type="entry name" value="SAM_1"/>
    <property type="match status" value="1"/>
</dbReference>
<dbReference type="InterPro" id="IPR050548">
    <property type="entry name" value="PcG_chromatin_remod_factors"/>
</dbReference>
<feature type="region of interest" description="Disordered" evidence="1">
    <location>
        <begin position="1"/>
        <end position="23"/>
    </location>
</feature>
<dbReference type="GO" id="GO:0045892">
    <property type="term" value="P:negative regulation of DNA-templated transcription"/>
    <property type="evidence" value="ECO:0007669"/>
    <property type="project" value="TreeGrafter"/>
</dbReference>
<evidence type="ECO:0000256" key="1">
    <source>
        <dbReference type="SAM" id="MobiDB-lite"/>
    </source>
</evidence>
<dbReference type="PANTHER" id="PTHR12247">
    <property type="entry name" value="POLYCOMB GROUP PROTEIN"/>
    <property type="match status" value="1"/>
</dbReference>
<feature type="non-terminal residue" evidence="3">
    <location>
        <position position="1"/>
    </location>
</feature>
<dbReference type="Proteomes" id="UP000663882">
    <property type="component" value="Unassembled WGS sequence"/>
</dbReference>